<dbReference type="Pfam" id="PF13174">
    <property type="entry name" value="TPR_6"/>
    <property type="match status" value="2"/>
</dbReference>
<dbReference type="SUPFAM" id="SSF48452">
    <property type="entry name" value="TPR-like"/>
    <property type="match status" value="1"/>
</dbReference>
<proteinExistence type="predicted"/>
<evidence type="ECO:0000256" key="2">
    <source>
        <dbReference type="ARBA" id="ARBA00022803"/>
    </source>
</evidence>
<feature type="repeat" description="TPR" evidence="3">
    <location>
        <begin position="131"/>
        <end position="164"/>
    </location>
</feature>
<protein>
    <submittedName>
        <fullName evidence="4">Uncharacterized protein</fullName>
    </submittedName>
</protein>
<feature type="repeat" description="TPR" evidence="3">
    <location>
        <begin position="323"/>
        <end position="356"/>
    </location>
</feature>
<organism evidence="4 5">
    <name type="scientific">Rotaria sordida</name>
    <dbReference type="NCBI Taxonomy" id="392033"/>
    <lineage>
        <taxon>Eukaryota</taxon>
        <taxon>Metazoa</taxon>
        <taxon>Spiralia</taxon>
        <taxon>Gnathifera</taxon>
        <taxon>Rotifera</taxon>
        <taxon>Eurotatoria</taxon>
        <taxon>Bdelloidea</taxon>
        <taxon>Philodinida</taxon>
        <taxon>Philodinidae</taxon>
        <taxon>Rotaria</taxon>
    </lineage>
</organism>
<dbReference type="EMBL" id="CAJNOT010003105">
    <property type="protein sequence ID" value="CAF1364318.1"/>
    <property type="molecule type" value="Genomic_DNA"/>
</dbReference>
<dbReference type="InterPro" id="IPR011990">
    <property type="entry name" value="TPR-like_helical_dom_sf"/>
</dbReference>
<evidence type="ECO:0000313" key="4">
    <source>
        <dbReference type="EMBL" id="CAF1364318.1"/>
    </source>
</evidence>
<accession>A0A815I6Q3</accession>
<dbReference type="Gene3D" id="1.25.40.10">
    <property type="entry name" value="Tetratricopeptide repeat domain"/>
    <property type="match status" value="4"/>
</dbReference>
<dbReference type="PROSITE" id="PS50005">
    <property type="entry name" value="TPR"/>
    <property type="match status" value="4"/>
</dbReference>
<dbReference type="PANTHER" id="PTHR45641:SF19">
    <property type="entry name" value="NEPHROCYSTIN-3"/>
    <property type="match status" value="1"/>
</dbReference>
<dbReference type="Pfam" id="PF13181">
    <property type="entry name" value="TPR_8"/>
    <property type="match status" value="2"/>
</dbReference>
<dbReference type="InterPro" id="IPR019734">
    <property type="entry name" value="TPR_rpt"/>
</dbReference>
<evidence type="ECO:0000256" key="1">
    <source>
        <dbReference type="ARBA" id="ARBA00022737"/>
    </source>
</evidence>
<feature type="repeat" description="TPR" evidence="3">
    <location>
        <begin position="9"/>
        <end position="42"/>
    </location>
</feature>
<dbReference type="Pfam" id="PF13424">
    <property type="entry name" value="TPR_12"/>
    <property type="match status" value="1"/>
</dbReference>
<sequence length="377" mass="43637">MKTIDLLLATRYNNIGYIYYKLGNVEQAFNFIQKALDYTKSLPSNIPIISRIFCNLAMTYEQCTDYSRSEEYWKKGLEHHLKSMPNNTDATAYLFQAVAVNLTDHKKYNESMEYLKRSLTTCKNQGQHALCCCYKNLAIAYHGLEDYQQAAEYLQKAIDIAQTLPNVDLSTMYIDSGNNHYQAKNYEQALSAYSKALEFSQPTSKLSIHVKIFMIYTIQNEPNRALKYYELHIQSHITKINLNDHILIYYHIGVNYYYLKDNDQALRYLKMAQELILSNKLNMSLNSFLIDILKKLASISVKQDQWSEAATLYTKLLEYHPTAETYMNIGLLDIKRENFQNGIENLKKAFELAKAANDLSTLAIVTRYIDSFSGKVN</sequence>
<keyword evidence="2 3" id="KW-0802">TPR repeat</keyword>
<evidence type="ECO:0000256" key="3">
    <source>
        <dbReference type="PROSITE-ProRule" id="PRU00339"/>
    </source>
</evidence>
<comment type="caution">
    <text evidence="4">The sequence shown here is derived from an EMBL/GenBank/DDBJ whole genome shotgun (WGS) entry which is preliminary data.</text>
</comment>
<dbReference type="SUPFAM" id="SSF81901">
    <property type="entry name" value="HCP-like"/>
    <property type="match status" value="1"/>
</dbReference>
<dbReference type="AlphaFoldDB" id="A0A815I6Q3"/>
<keyword evidence="1" id="KW-0677">Repeat</keyword>
<name>A0A815I6Q3_9BILA</name>
<feature type="repeat" description="TPR" evidence="3">
    <location>
        <begin position="170"/>
        <end position="203"/>
    </location>
</feature>
<dbReference type="PANTHER" id="PTHR45641">
    <property type="entry name" value="TETRATRICOPEPTIDE REPEAT PROTEIN (AFU_ORTHOLOGUE AFUA_6G03870)"/>
    <property type="match status" value="1"/>
</dbReference>
<evidence type="ECO:0000313" key="5">
    <source>
        <dbReference type="Proteomes" id="UP000663864"/>
    </source>
</evidence>
<reference evidence="4" key="1">
    <citation type="submission" date="2021-02" db="EMBL/GenBank/DDBJ databases">
        <authorList>
            <person name="Nowell W R."/>
        </authorList>
    </citation>
    <scope>NUCLEOTIDE SEQUENCE</scope>
</reference>
<dbReference type="SMART" id="SM00028">
    <property type="entry name" value="TPR"/>
    <property type="match status" value="7"/>
</dbReference>
<gene>
    <name evidence="4" type="ORF">ZHD862_LOCUS31246</name>
</gene>
<dbReference type="Proteomes" id="UP000663864">
    <property type="component" value="Unassembled WGS sequence"/>
</dbReference>